<dbReference type="PANTHER" id="PTHR47978">
    <property type="match status" value="1"/>
</dbReference>
<name>A0A0F9IMA4_9ZZZZ</name>
<protein>
    <recommendedName>
        <fullName evidence="3">GTP-binding protein</fullName>
    </recommendedName>
</protein>
<dbReference type="CDD" id="cd00154">
    <property type="entry name" value="Rab"/>
    <property type="match status" value="1"/>
</dbReference>
<comment type="caution">
    <text evidence="2">The sequence shown here is derived from an EMBL/GenBank/DDBJ whole genome shotgun (WGS) entry which is preliminary data.</text>
</comment>
<dbReference type="SMART" id="SM00174">
    <property type="entry name" value="RHO"/>
    <property type="match status" value="1"/>
</dbReference>
<dbReference type="EMBL" id="LAZR01018806">
    <property type="protein sequence ID" value="KKL94910.1"/>
    <property type="molecule type" value="Genomic_DNA"/>
</dbReference>
<reference evidence="2" key="1">
    <citation type="journal article" date="2015" name="Nature">
        <title>Complex archaea that bridge the gap between prokaryotes and eukaryotes.</title>
        <authorList>
            <person name="Spang A."/>
            <person name="Saw J.H."/>
            <person name="Jorgensen S.L."/>
            <person name="Zaremba-Niedzwiedzka K."/>
            <person name="Martijn J."/>
            <person name="Lind A.E."/>
            <person name="van Eijk R."/>
            <person name="Schleper C."/>
            <person name="Guy L."/>
            <person name="Ettema T.J."/>
        </authorList>
    </citation>
    <scope>NUCLEOTIDE SEQUENCE</scope>
</reference>
<dbReference type="Pfam" id="PF00071">
    <property type="entry name" value="Ras"/>
    <property type="match status" value="1"/>
</dbReference>
<dbReference type="InterPro" id="IPR027417">
    <property type="entry name" value="P-loop_NTPase"/>
</dbReference>
<evidence type="ECO:0000256" key="1">
    <source>
        <dbReference type="ARBA" id="ARBA00022741"/>
    </source>
</evidence>
<dbReference type="SMART" id="SM00175">
    <property type="entry name" value="RAB"/>
    <property type="match status" value="1"/>
</dbReference>
<dbReference type="SUPFAM" id="SSF52540">
    <property type="entry name" value="P-loop containing nucleoside triphosphate hydrolases"/>
    <property type="match status" value="1"/>
</dbReference>
<sequence>MLLGEPGVEKTALAQKFCLDIFSPSEKLPVGVDFYVKTVELQGKKIKLQIWDIGGDERFRFLTPIYCNGANAAMILFDITNSQSLNQISELTNILREKKSDIPIILIGSKMEIKEFRELQRERGIEIAKKYNLSSYSEISTKTGQNVENSFIDLTEILLSQ</sequence>
<dbReference type="AlphaFoldDB" id="A0A0F9IMA4"/>
<evidence type="ECO:0000313" key="2">
    <source>
        <dbReference type="EMBL" id="KKL94910.1"/>
    </source>
</evidence>
<dbReference type="GO" id="GO:0005525">
    <property type="term" value="F:GTP binding"/>
    <property type="evidence" value="ECO:0007669"/>
    <property type="project" value="InterPro"/>
</dbReference>
<dbReference type="PROSITE" id="PS51421">
    <property type="entry name" value="RAS"/>
    <property type="match status" value="1"/>
</dbReference>
<dbReference type="InterPro" id="IPR001806">
    <property type="entry name" value="Small_GTPase"/>
</dbReference>
<keyword evidence="1" id="KW-0547">Nucleotide-binding</keyword>
<dbReference type="PRINTS" id="PR00449">
    <property type="entry name" value="RASTRNSFRMNG"/>
</dbReference>
<organism evidence="2">
    <name type="scientific">marine sediment metagenome</name>
    <dbReference type="NCBI Taxonomy" id="412755"/>
    <lineage>
        <taxon>unclassified sequences</taxon>
        <taxon>metagenomes</taxon>
        <taxon>ecological metagenomes</taxon>
    </lineage>
</organism>
<dbReference type="FunFam" id="3.40.50.300:FF:001447">
    <property type="entry name" value="Ras-related protein Rab-1B"/>
    <property type="match status" value="1"/>
</dbReference>
<dbReference type="PROSITE" id="PS51419">
    <property type="entry name" value="RAB"/>
    <property type="match status" value="1"/>
</dbReference>
<dbReference type="GO" id="GO:0003924">
    <property type="term" value="F:GTPase activity"/>
    <property type="evidence" value="ECO:0007669"/>
    <property type="project" value="InterPro"/>
</dbReference>
<gene>
    <name evidence="2" type="ORF">LCGC14_1859960</name>
</gene>
<evidence type="ECO:0008006" key="3">
    <source>
        <dbReference type="Google" id="ProtNLM"/>
    </source>
</evidence>
<proteinExistence type="predicted"/>
<dbReference type="InterPro" id="IPR005225">
    <property type="entry name" value="Small_GTP-bd"/>
</dbReference>
<dbReference type="Gene3D" id="3.40.50.300">
    <property type="entry name" value="P-loop containing nucleotide triphosphate hydrolases"/>
    <property type="match status" value="1"/>
</dbReference>
<dbReference type="NCBIfam" id="TIGR00231">
    <property type="entry name" value="small_GTP"/>
    <property type="match status" value="1"/>
</dbReference>
<dbReference type="SMART" id="SM00173">
    <property type="entry name" value="RAS"/>
    <property type="match status" value="1"/>
</dbReference>
<accession>A0A0F9IMA4</accession>